<dbReference type="GO" id="GO:0003677">
    <property type="term" value="F:DNA binding"/>
    <property type="evidence" value="ECO:0007669"/>
    <property type="project" value="UniProtKB-KW"/>
</dbReference>
<dbReference type="InterPro" id="IPR014036">
    <property type="entry name" value="DeoR-like_C"/>
</dbReference>
<proteinExistence type="predicted"/>
<sequence>MTVSDRRREISDLLLQKGKIKVGDLARRFQVSTETIRKDLLELEAQGFIKKNKGSAEVLVETSASAYSQKSEKFIEVKKKIAREAARLVPSRSVIFMDAGSTNYQLARQLIMRKDIIVVTNFTPIAELMNANEIKVILIGGEISQVSGAATGMLATYCIDHVHADLAFLGTSGFLDSSGPCVENFPEAEVKRRMMQNAGEAYVLADSSKAKTRAIVKYAEWKELTGLLTDDQLDRQVLSSLKKELNVIVVDTKEEE</sequence>
<dbReference type="Pfam" id="PF08220">
    <property type="entry name" value="HTH_DeoR"/>
    <property type="match status" value="1"/>
</dbReference>
<dbReference type="PANTHER" id="PTHR30363:SF44">
    <property type="entry name" value="AGA OPERON TRANSCRIPTIONAL REPRESSOR-RELATED"/>
    <property type="match status" value="1"/>
</dbReference>
<evidence type="ECO:0000256" key="1">
    <source>
        <dbReference type="ARBA" id="ARBA00023015"/>
    </source>
</evidence>
<dbReference type="PROSITE" id="PS51000">
    <property type="entry name" value="HTH_DEOR_2"/>
    <property type="match status" value="1"/>
</dbReference>
<evidence type="ECO:0000256" key="2">
    <source>
        <dbReference type="ARBA" id="ARBA00023125"/>
    </source>
</evidence>
<keyword evidence="3" id="KW-0804">Transcription</keyword>
<name>A0A7G9G9Z9_9FIRM</name>
<dbReference type="Pfam" id="PF00455">
    <property type="entry name" value="DeoRC"/>
    <property type="match status" value="1"/>
</dbReference>
<dbReference type="InterPro" id="IPR036388">
    <property type="entry name" value="WH-like_DNA-bd_sf"/>
</dbReference>
<dbReference type="EMBL" id="CP060635">
    <property type="protein sequence ID" value="QNM07631.1"/>
    <property type="molecule type" value="Genomic_DNA"/>
</dbReference>
<dbReference type="Gene3D" id="1.10.10.10">
    <property type="entry name" value="Winged helix-like DNA-binding domain superfamily/Winged helix DNA-binding domain"/>
    <property type="match status" value="1"/>
</dbReference>
<dbReference type="KEGG" id="whj:H9Q79_11945"/>
<dbReference type="InterPro" id="IPR037171">
    <property type="entry name" value="NagB/RpiA_transferase-like"/>
</dbReference>
<dbReference type="PANTHER" id="PTHR30363">
    <property type="entry name" value="HTH-TYPE TRANSCRIPTIONAL REGULATOR SRLR-RELATED"/>
    <property type="match status" value="1"/>
</dbReference>
<dbReference type="SMART" id="SM00420">
    <property type="entry name" value="HTH_DEOR"/>
    <property type="match status" value="1"/>
</dbReference>
<organism evidence="5 6">
    <name type="scientific">Wansuia hejianensis</name>
    <dbReference type="NCBI Taxonomy" id="2763667"/>
    <lineage>
        <taxon>Bacteria</taxon>
        <taxon>Bacillati</taxon>
        <taxon>Bacillota</taxon>
        <taxon>Clostridia</taxon>
        <taxon>Lachnospirales</taxon>
        <taxon>Lachnospiraceae</taxon>
        <taxon>Wansuia</taxon>
    </lineage>
</organism>
<dbReference type="PROSITE" id="PS00894">
    <property type="entry name" value="HTH_DEOR_1"/>
    <property type="match status" value="1"/>
</dbReference>
<dbReference type="InterPro" id="IPR036390">
    <property type="entry name" value="WH_DNA-bd_sf"/>
</dbReference>
<feature type="domain" description="HTH deoR-type" evidence="4">
    <location>
        <begin position="3"/>
        <end position="58"/>
    </location>
</feature>
<keyword evidence="6" id="KW-1185">Reference proteome</keyword>
<dbReference type="AlphaFoldDB" id="A0A7G9G9Z9"/>
<dbReference type="SUPFAM" id="SSF100950">
    <property type="entry name" value="NagB/RpiA/CoA transferase-like"/>
    <property type="match status" value="1"/>
</dbReference>
<dbReference type="Proteomes" id="UP000515860">
    <property type="component" value="Chromosome"/>
</dbReference>
<accession>A0A7G9G9Z9</accession>
<protein>
    <submittedName>
        <fullName evidence="5">DeoR/GlpR transcriptional regulator</fullName>
    </submittedName>
</protein>
<dbReference type="GO" id="GO:0003700">
    <property type="term" value="F:DNA-binding transcription factor activity"/>
    <property type="evidence" value="ECO:0007669"/>
    <property type="project" value="InterPro"/>
</dbReference>
<dbReference type="InterPro" id="IPR018356">
    <property type="entry name" value="Tscrpt_reg_HTH_DeoR_CS"/>
</dbReference>
<reference evidence="5 6" key="1">
    <citation type="submission" date="2020-08" db="EMBL/GenBank/DDBJ databases">
        <authorList>
            <person name="Liu C."/>
            <person name="Sun Q."/>
        </authorList>
    </citation>
    <scope>NUCLEOTIDE SEQUENCE [LARGE SCALE GENOMIC DNA]</scope>
    <source>
        <strain evidence="5 6">NSJ-29</strain>
    </source>
</reference>
<dbReference type="InterPro" id="IPR050313">
    <property type="entry name" value="Carb_Metab_HTH_regulators"/>
</dbReference>
<dbReference type="SUPFAM" id="SSF46785">
    <property type="entry name" value="Winged helix' DNA-binding domain"/>
    <property type="match status" value="1"/>
</dbReference>
<dbReference type="SMART" id="SM01134">
    <property type="entry name" value="DeoRC"/>
    <property type="match status" value="1"/>
</dbReference>
<evidence type="ECO:0000259" key="4">
    <source>
        <dbReference type="PROSITE" id="PS51000"/>
    </source>
</evidence>
<evidence type="ECO:0000313" key="6">
    <source>
        <dbReference type="Proteomes" id="UP000515860"/>
    </source>
</evidence>
<keyword evidence="2" id="KW-0238">DNA-binding</keyword>
<dbReference type="RefSeq" id="WP_249328361.1">
    <property type="nucleotide sequence ID" value="NZ_CP060635.1"/>
</dbReference>
<dbReference type="Gene3D" id="3.40.50.1360">
    <property type="match status" value="1"/>
</dbReference>
<dbReference type="PRINTS" id="PR00037">
    <property type="entry name" value="HTHLACR"/>
</dbReference>
<gene>
    <name evidence="5" type="ORF">H9Q79_11945</name>
</gene>
<dbReference type="InterPro" id="IPR001034">
    <property type="entry name" value="DeoR_HTH"/>
</dbReference>
<keyword evidence="1" id="KW-0805">Transcription regulation</keyword>
<evidence type="ECO:0000313" key="5">
    <source>
        <dbReference type="EMBL" id="QNM07631.1"/>
    </source>
</evidence>
<evidence type="ECO:0000256" key="3">
    <source>
        <dbReference type="ARBA" id="ARBA00023163"/>
    </source>
</evidence>